<protein>
    <recommendedName>
        <fullName evidence="4">Secreted protein</fullName>
    </recommendedName>
</protein>
<reference evidence="2" key="1">
    <citation type="journal article" date="2021" name="Nat. Commun.">
        <title>Genetic determinants of endophytism in the Arabidopsis root mycobiome.</title>
        <authorList>
            <person name="Mesny F."/>
            <person name="Miyauchi S."/>
            <person name="Thiergart T."/>
            <person name="Pickel B."/>
            <person name="Atanasova L."/>
            <person name="Karlsson M."/>
            <person name="Huettel B."/>
            <person name="Barry K.W."/>
            <person name="Haridas S."/>
            <person name="Chen C."/>
            <person name="Bauer D."/>
            <person name="Andreopoulos W."/>
            <person name="Pangilinan J."/>
            <person name="LaButti K."/>
            <person name="Riley R."/>
            <person name="Lipzen A."/>
            <person name="Clum A."/>
            <person name="Drula E."/>
            <person name="Henrissat B."/>
            <person name="Kohler A."/>
            <person name="Grigoriev I.V."/>
            <person name="Martin F.M."/>
            <person name="Hacquard S."/>
        </authorList>
    </citation>
    <scope>NUCLEOTIDE SEQUENCE</scope>
    <source>
        <strain evidence="2">MPI-SDFR-AT-0073</strain>
    </source>
</reference>
<comment type="caution">
    <text evidence="2">The sequence shown here is derived from an EMBL/GenBank/DDBJ whole genome shotgun (WGS) entry which is preliminary data.</text>
</comment>
<dbReference type="RefSeq" id="XP_045963996.1">
    <property type="nucleotide sequence ID" value="XM_046099166.1"/>
</dbReference>
<gene>
    <name evidence="2" type="ORF">BKA67DRAFT_529994</name>
</gene>
<accession>A0A9P8UX97</accession>
<proteinExistence type="predicted"/>
<evidence type="ECO:0008006" key="4">
    <source>
        <dbReference type="Google" id="ProtNLM"/>
    </source>
</evidence>
<dbReference type="AlphaFoldDB" id="A0A9P8UX97"/>
<feature type="signal peptide" evidence="1">
    <location>
        <begin position="1"/>
        <end position="25"/>
    </location>
</feature>
<evidence type="ECO:0000256" key="1">
    <source>
        <dbReference type="SAM" id="SignalP"/>
    </source>
</evidence>
<evidence type="ECO:0000313" key="3">
    <source>
        <dbReference type="Proteomes" id="UP000758603"/>
    </source>
</evidence>
<dbReference type="Proteomes" id="UP000758603">
    <property type="component" value="Unassembled WGS sequence"/>
</dbReference>
<name>A0A9P8UX97_9PEZI</name>
<dbReference type="GeneID" id="70128058"/>
<organism evidence="2 3">
    <name type="scientific">Truncatella angustata</name>
    <dbReference type="NCBI Taxonomy" id="152316"/>
    <lineage>
        <taxon>Eukaryota</taxon>
        <taxon>Fungi</taxon>
        <taxon>Dikarya</taxon>
        <taxon>Ascomycota</taxon>
        <taxon>Pezizomycotina</taxon>
        <taxon>Sordariomycetes</taxon>
        <taxon>Xylariomycetidae</taxon>
        <taxon>Amphisphaeriales</taxon>
        <taxon>Sporocadaceae</taxon>
        <taxon>Truncatella</taxon>
    </lineage>
</organism>
<sequence length="101" mass="11210">MLHYLLLVLVLMLVLVLVLVQFVLCDSCCAPRRRRGPSLVCDAIFFPELNPTMYSCSSGQTPTFQIFKHLPTLMCLRQIAYACNEAGVASSELPSTELFGP</sequence>
<keyword evidence="1" id="KW-0732">Signal</keyword>
<dbReference type="EMBL" id="JAGPXC010000001">
    <property type="protein sequence ID" value="KAH6659865.1"/>
    <property type="molecule type" value="Genomic_DNA"/>
</dbReference>
<keyword evidence="3" id="KW-1185">Reference proteome</keyword>
<feature type="chain" id="PRO_5040365673" description="Secreted protein" evidence="1">
    <location>
        <begin position="26"/>
        <end position="101"/>
    </location>
</feature>
<evidence type="ECO:0000313" key="2">
    <source>
        <dbReference type="EMBL" id="KAH6659865.1"/>
    </source>
</evidence>